<name>A0AAE5JB42_LIMRT</name>
<evidence type="ECO:0000313" key="1">
    <source>
        <dbReference type="EMBL" id="OJI11674.1"/>
    </source>
</evidence>
<evidence type="ECO:0000313" key="4">
    <source>
        <dbReference type="Proteomes" id="UP000194219"/>
    </source>
</evidence>
<evidence type="ECO:0000313" key="2">
    <source>
        <dbReference type="EMBL" id="OTA91988.1"/>
    </source>
</evidence>
<dbReference type="Proteomes" id="UP000194219">
    <property type="component" value="Unassembled WGS sequence"/>
</dbReference>
<sequence length="104" mass="11596">MKNIAIMGSSGGAGKDTVADIITDITGIDYQKISLAQEIHRICNKLSSNPQRNELQAVGESMRDIFGENVWMDLTDRTMHGPTIVPDIRKLLEYSHYVMADCKI</sequence>
<protein>
    <recommendedName>
        <fullName evidence="5">Cytidylate kinase</fullName>
    </recommendedName>
</protein>
<organism evidence="2 4">
    <name type="scientific">Limosilactobacillus reuteri</name>
    <name type="common">Lactobacillus reuteri</name>
    <dbReference type="NCBI Taxonomy" id="1598"/>
    <lineage>
        <taxon>Bacteria</taxon>
        <taxon>Bacillati</taxon>
        <taxon>Bacillota</taxon>
        <taxon>Bacilli</taxon>
        <taxon>Lactobacillales</taxon>
        <taxon>Lactobacillaceae</taxon>
        <taxon>Limosilactobacillus</taxon>
    </lineage>
</organism>
<proteinExistence type="predicted"/>
<dbReference type="AlphaFoldDB" id="A0AAE5JB42"/>
<evidence type="ECO:0008006" key="5">
    <source>
        <dbReference type="Google" id="ProtNLM"/>
    </source>
</evidence>
<dbReference type="InterPro" id="IPR027417">
    <property type="entry name" value="P-loop_NTPase"/>
</dbReference>
<comment type="caution">
    <text evidence="2">The sequence shown here is derived from an EMBL/GenBank/DDBJ whole genome shotgun (WGS) entry which is preliminary data.</text>
</comment>
<dbReference type="EMBL" id="MIMV01000044">
    <property type="protein sequence ID" value="OTA91988.1"/>
    <property type="molecule type" value="Genomic_DNA"/>
</dbReference>
<dbReference type="Proteomes" id="UP000184174">
    <property type="component" value="Unassembled WGS sequence"/>
</dbReference>
<gene>
    <name evidence="2" type="ORF">BHL83_03085</name>
    <name evidence="1" type="ORF">BJI45_00230</name>
</gene>
<evidence type="ECO:0000313" key="3">
    <source>
        <dbReference type="Proteomes" id="UP000184174"/>
    </source>
</evidence>
<reference evidence="1 3" key="2">
    <citation type="submission" date="2016-10" db="EMBL/GenBank/DDBJ databases">
        <title>Genome sequence of Lactobacillus reuteri 121, a source of glucan and fructan exopolysaccharides.</title>
        <authorList>
            <person name="Gangoiti J."/>
            <person name="Lammerts Van Bueren A."/>
            <person name="Dijkhuizen L."/>
        </authorList>
    </citation>
    <scope>NUCLEOTIDE SEQUENCE [LARGE SCALE GENOMIC DNA]</scope>
    <source>
        <strain evidence="1 3">121</strain>
    </source>
</reference>
<dbReference type="Gene3D" id="3.40.50.300">
    <property type="entry name" value="P-loop containing nucleotide triphosphate hydrolases"/>
    <property type="match status" value="1"/>
</dbReference>
<accession>A0AAE5JB42</accession>
<dbReference type="RefSeq" id="WP_016497279.1">
    <property type="nucleotide sequence ID" value="NZ_CP030090.1"/>
</dbReference>
<reference evidence="2 4" key="1">
    <citation type="submission" date="2016-09" db="EMBL/GenBank/DDBJ databases">
        <title>Lactobacillus reuteri KLR3006, genome sequencing and assembly.</title>
        <authorList>
            <person name="Lee J.-Y."/>
            <person name="Kim E.B."/>
            <person name="Choi Y.-J."/>
        </authorList>
    </citation>
    <scope>NUCLEOTIDE SEQUENCE [LARGE SCALE GENOMIC DNA]</scope>
    <source>
        <strain evidence="2 4">KLR3006</strain>
    </source>
</reference>
<dbReference type="EMBL" id="MKQH01000006">
    <property type="protein sequence ID" value="OJI11674.1"/>
    <property type="molecule type" value="Genomic_DNA"/>
</dbReference>